<feature type="compositionally biased region" description="Basic residues" evidence="1">
    <location>
        <begin position="35"/>
        <end position="48"/>
    </location>
</feature>
<evidence type="ECO:0000313" key="2">
    <source>
        <dbReference type="EMBL" id="CAE7241637.1"/>
    </source>
</evidence>
<organism evidence="2 3">
    <name type="scientific">Symbiodinium natans</name>
    <dbReference type="NCBI Taxonomy" id="878477"/>
    <lineage>
        <taxon>Eukaryota</taxon>
        <taxon>Sar</taxon>
        <taxon>Alveolata</taxon>
        <taxon>Dinophyceae</taxon>
        <taxon>Suessiales</taxon>
        <taxon>Symbiodiniaceae</taxon>
        <taxon>Symbiodinium</taxon>
    </lineage>
</organism>
<dbReference type="OrthoDB" id="417855at2759"/>
<evidence type="ECO:0008006" key="4">
    <source>
        <dbReference type="Google" id="ProtNLM"/>
    </source>
</evidence>
<feature type="region of interest" description="Disordered" evidence="1">
    <location>
        <begin position="1"/>
        <end position="55"/>
    </location>
</feature>
<feature type="compositionally biased region" description="Low complexity" evidence="1">
    <location>
        <begin position="822"/>
        <end position="833"/>
    </location>
</feature>
<keyword evidence="3" id="KW-1185">Reference proteome</keyword>
<accession>A0A812LHH5</accession>
<feature type="region of interest" description="Disordered" evidence="1">
    <location>
        <begin position="813"/>
        <end position="833"/>
    </location>
</feature>
<gene>
    <name evidence="2" type="ORF">SNAT2548_LOCUS10953</name>
</gene>
<dbReference type="SUPFAM" id="SSF54001">
    <property type="entry name" value="Cysteine proteinases"/>
    <property type="match status" value="1"/>
</dbReference>
<protein>
    <recommendedName>
        <fullName evidence="4">Ubiquitin-like protease family profile domain-containing protein</fullName>
    </recommendedName>
</protein>
<dbReference type="InterPro" id="IPR038765">
    <property type="entry name" value="Papain-like_cys_pep_sf"/>
</dbReference>
<feature type="compositionally biased region" description="Basic and acidic residues" evidence="1">
    <location>
        <begin position="17"/>
        <end position="34"/>
    </location>
</feature>
<dbReference type="AlphaFoldDB" id="A0A812LHH5"/>
<sequence length="1262" mass="141285">MKQVLREVASEQAAKAASEKRRLEQSGVRQEFERRRRQGGRPKGRRASRSSEMPLAVQHALTLKMKKALPDFSSEHTLLTAMSKKMGLSLMKVRKIWQRRDILARLQKHHGFALQPHVSTGAKGLKRTATQRRYRGYRLPGGGRKSAFTAVRDSLLVWFETQRCHGHSVKKVHILEQWRLLMTKELLDLRQQSEAAVDRHERAALLQLVSEGEKQLKSSAVDSGRNRLKQLMKDLRAKDMVPDLKTQVSEVDEVARAKLTYQALDHTLWLTCFGPEAELRERVSKPAVLRANLQSMVLLFADQVPLWLKSGSEKEVYAKWESDPYPQSLLRQELLDHHTRTLADRTSDSQVPPLLSAELPAVTEKRKNSGQRQKRYRLTYEARQGLYNLCSDAPLVGKVLPGLLVVHGAHARLNNIDSAGKFISDETFEYNGTLVVRKAKTSAGRLLFGWRKARQSDPELFRRISVMSQPSANVDGVIYVWAQQELAALTPVCIQQRDCYAAAWSSSAAESLLYSNHLQTIIGPKMTASLQLTDTDFSRSFKSLCRSEMDRLRHAGQTALFASGNKEIWHCSHLDLIRCVVSAQDEMSRRQDEKDWIVSGLRRNGILAYKPDLSSGKLVPLTDAECCSARTKPSWLEDRFLWRVGSVPVKPDWSAIAGAQAVADLVEWSLNHPHVLSSEEEALLTVPELPEDLQIPCIESGVLTLSLDLQRTAWRKQLATSDDALAKKRERRDVKAMLALAKKKLHGKLLEAMRHRLKTMSQQQALARLVPRAAEPKSQTKKSVKKNLLKTASKAVVKKMGLAKALKEQKALEDQEALEEQSGSAKPPLAASALSDPVSAKAAELPAADKGPLFGKTCRVLLEEANCGKSGKCTAHNVLLGTVTLTGVGATCATTTLFADDVCEVEQAWLPPLKWKGMHLKRALKQVVCKACLGIRLSLEEDSYASATVELIQKKPQMLLDQHLLMGWEMLRWHFWDEKSEEPDFFRKHSVRLLDPRLCVQFLYQEHPNPGLLPPALAHEATDYKLLFVPVWAPGPPCHWTLLVLDRREGDEVCIQYLDTLATVHKNCAQNAQLLLEALIPGAVLPDRAKCPLQKSDDCGFWALASILWICCQLRGEGPASRGSRSRLVMDLVAFLRTWVGQMAEEQKKLEKSLADEDKALKKALKANHAKALKLAASHAAASEASTKAAALAHEVLNQGKEPEASDLSASEKAEIEHIRQFGLRICSRCSWQSGCLDCCWEKRERYLLNKLRVSLGLAPLK</sequence>
<name>A0A812LHH5_9DINO</name>
<proteinExistence type="predicted"/>
<dbReference type="EMBL" id="CAJNDS010000946">
    <property type="protein sequence ID" value="CAE7241637.1"/>
    <property type="molecule type" value="Genomic_DNA"/>
</dbReference>
<dbReference type="Proteomes" id="UP000604046">
    <property type="component" value="Unassembled WGS sequence"/>
</dbReference>
<evidence type="ECO:0000313" key="3">
    <source>
        <dbReference type="Proteomes" id="UP000604046"/>
    </source>
</evidence>
<comment type="caution">
    <text evidence="2">The sequence shown here is derived from an EMBL/GenBank/DDBJ whole genome shotgun (WGS) entry which is preliminary data.</text>
</comment>
<reference evidence="2" key="1">
    <citation type="submission" date="2021-02" db="EMBL/GenBank/DDBJ databases">
        <authorList>
            <person name="Dougan E. K."/>
            <person name="Rhodes N."/>
            <person name="Thang M."/>
            <person name="Chan C."/>
        </authorList>
    </citation>
    <scope>NUCLEOTIDE SEQUENCE</scope>
</reference>
<dbReference type="Gene3D" id="3.40.395.10">
    <property type="entry name" value="Adenoviral Proteinase, Chain A"/>
    <property type="match status" value="1"/>
</dbReference>
<evidence type="ECO:0000256" key="1">
    <source>
        <dbReference type="SAM" id="MobiDB-lite"/>
    </source>
</evidence>